<gene>
    <name evidence="3" type="ORF">EGM181_13865</name>
    <name evidence="1" type="ORF">HWH42_02235</name>
    <name evidence="2" type="ORF">QRX88_00320</name>
</gene>
<dbReference type="EMBL" id="CP050485">
    <property type="protein sequence ID" value="QOG28264.1"/>
    <property type="molecule type" value="Genomic_DNA"/>
</dbReference>
<evidence type="ECO:0000313" key="2">
    <source>
        <dbReference type="EMBL" id="MDL4934154.1"/>
    </source>
</evidence>
<dbReference type="PANTHER" id="PTHR35145:SF1">
    <property type="entry name" value="CYTOPLASMIC PROTEIN"/>
    <property type="match status" value="1"/>
</dbReference>
<protein>
    <submittedName>
        <fullName evidence="2">MmcQ/YjbR family DNA-binding protein</fullName>
    </submittedName>
</protein>
<dbReference type="Pfam" id="PF04237">
    <property type="entry name" value="YjbR"/>
    <property type="match status" value="1"/>
</dbReference>
<sequence length="127" mass="14689">MNNQIQQRIDRLKSYGQSLAGANVAYREDWGTIYFGLIGKQFGMMSPEANDDAIITLKNKPEVNEELREQYPKAIIPGYYANKTHWNSIRLAADEVTDEQIEQLILTSYELVYQKLTKKQKEELTTL</sequence>
<reference evidence="2 6" key="3">
    <citation type="submission" date="2023-06" db="EMBL/GenBank/DDBJ databases">
        <title>Acute promotion of culturable opportunistic pathogens and persistent increase of antibiotic resistance following antibiotic exposure in mouse gut microbiota.</title>
        <authorList>
            <person name="Li L."/>
            <person name="Wang B."/>
            <person name="Sun Y."/>
            <person name="Wang M."/>
            <person name="Xu H."/>
        </authorList>
    </citation>
    <scope>NUCLEOTIDE SEQUENCE [LARGE SCALE GENOMIC DNA]</scope>
    <source>
        <strain evidence="2 6">CRI2_2</strain>
    </source>
</reference>
<accession>A0A2K3QXW4</accession>
<dbReference type="EMBL" id="JASUBT010000001">
    <property type="protein sequence ID" value="MDL4934154.1"/>
    <property type="molecule type" value="Genomic_DNA"/>
</dbReference>
<dbReference type="InterPro" id="IPR038056">
    <property type="entry name" value="YjbR-like_sf"/>
</dbReference>
<proteinExistence type="predicted"/>
<dbReference type="GeneID" id="93225048"/>
<keyword evidence="2" id="KW-0238">DNA-binding</keyword>
<name>A0A2K3QXW4_ENTGA</name>
<dbReference type="RefSeq" id="WP_103300244.1">
    <property type="nucleotide sequence ID" value="NZ_BSYC01000001.1"/>
</dbReference>
<evidence type="ECO:0000313" key="3">
    <source>
        <dbReference type="EMBL" id="QOG28264.1"/>
    </source>
</evidence>
<evidence type="ECO:0000313" key="4">
    <source>
        <dbReference type="Proteomes" id="UP000516696"/>
    </source>
</evidence>
<dbReference type="InterPro" id="IPR058532">
    <property type="entry name" value="YjbR/MT2646/Rv2570-like"/>
</dbReference>
<evidence type="ECO:0000313" key="6">
    <source>
        <dbReference type="Proteomes" id="UP001241571"/>
    </source>
</evidence>
<evidence type="ECO:0000313" key="1">
    <source>
        <dbReference type="EMBL" id="MBA0971425.1"/>
    </source>
</evidence>
<dbReference type="SUPFAM" id="SSF142906">
    <property type="entry name" value="YjbR-like"/>
    <property type="match status" value="1"/>
</dbReference>
<reference evidence="1 5" key="2">
    <citation type="submission" date="2020-06" db="EMBL/GenBank/DDBJ databases">
        <title>Crossreactivity between MHC class I-restricted antigens from cancer cells and an enterococcal bacteriophage.</title>
        <authorList>
            <person name="Fluckiger A."/>
            <person name="Daillere R."/>
            <person name="Sassi M."/>
            <person name="Cattoir V."/>
            <person name="Kroemer G."/>
            <person name="Zitvogel L."/>
        </authorList>
    </citation>
    <scope>NUCLEOTIDE SEQUENCE [LARGE SCALE GENOMIC DNA]</scope>
    <source>
        <strain evidence="1 5">EG4</strain>
    </source>
</reference>
<dbReference type="Proteomes" id="UP000571857">
    <property type="component" value="Unassembled WGS sequence"/>
</dbReference>
<dbReference type="InterPro" id="IPR007351">
    <property type="entry name" value="YjbR"/>
</dbReference>
<dbReference type="Proteomes" id="UP000516696">
    <property type="component" value="Chromosome"/>
</dbReference>
<organism evidence="2 6">
    <name type="scientific">Enterococcus gallinarum</name>
    <dbReference type="NCBI Taxonomy" id="1353"/>
    <lineage>
        <taxon>Bacteria</taxon>
        <taxon>Bacillati</taxon>
        <taxon>Bacillota</taxon>
        <taxon>Bacilli</taxon>
        <taxon>Lactobacillales</taxon>
        <taxon>Enterococcaceae</taxon>
        <taxon>Enterococcus</taxon>
    </lineage>
</organism>
<reference evidence="3 4" key="1">
    <citation type="submission" date="2020-03" db="EMBL/GenBank/DDBJ databases">
        <title>Characterization of ganglioside-mimicking enterococci.</title>
        <authorList>
            <person name="Patry R.T."/>
            <person name="Nothaft H."/>
            <person name="Bridger R."/>
            <person name="Shajahan A."/>
            <person name="Huynh S."/>
            <person name="Sanchez S."/>
            <person name="Azadi P."/>
            <person name="Cooper K."/>
            <person name="Miller W.G."/>
            <person name="Parker C.T."/>
            <person name="Wells L."/>
            <person name="Szymanski C.M."/>
        </authorList>
    </citation>
    <scope>NUCLEOTIDE SEQUENCE [LARGE SCALE GENOMIC DNA]</scope>
    <source>
        <strain evidence="3 4">EGM181</strain>
    </source>
</reference>
<dbReference type="GO" id="GO:0003677">
    <property type="term" value="F:DNA binding"/>
    <property type="evidence" value="ECO:0007669"/>
    <property type="project" value="UniProtKB-KW"/>
</dbReference>
<dbReference type="EMBL" id="JABXJK010000009">
    <property type="protein sequence ID" value="MBA0971425.1"/>
    <property type="molecule type" value="Genomic_DNA"/>
</dbReference>
<dbReference type="Proteomes" id="UP001241571">
    <property type="component" value="Unassembled WGS sequence"/>
</dbReference>
<dbReference type="Gene3D" id="3.90.1150.30">
    <property type="match status" value="1"/>
</dbReference>
<dbReference type="AlphaFoldDB" id="A0A2K3QXW4"/>
<dbReference type="PANTHER" id="PTHR35145">
    <property type="entry name" value="CYTOPLASMIC PROTEIN-RELATED"/>
    <property type="match status" value="1"/>
</dbReference>
<evidence type="ECO:0000313" key="5">
    <source>
        <dbReference type="Proteomes" id="UP000571857"/>
    </source>
</evidence>